<dbReference type="InterPro" id="IPR039428">
    <property type="entry name" value="NUOK/Mnh_C1-like"/>
</dbReference>
<dbReference type="GeneID" id="25769000"/>
<dbReference type="Pfam" id="PF00420">
    <property type="entry name" value="Oxidored_q2"/>
    <property type="match status" value="1"/>
</dbReference>
<sequence>MMNYSLTLGLMTLLLGLLSLCSRFKHLLSMLLSLELISLSMLIIISSITVENSSDSSMIMIFITLVVCEGSIGLASLVNLSRVKGNSFINSTISL</sequence>
<reference evidence="12" key="1">
    <citation type="journal article" date="2015" name="Mitochondrial DNA">
        <title>Many unique characteristics revealed by the complete mitochondrial genome of the scorpion Tityus serrulatus (Lutz e Mello 1922) (Chelicerata; Arachnida).</title>
        <authorList>
            <person name="Martins A.P.V."/>
            <person name="Carmo A.O."/>
            <person name="Kalapothakis E."/>
        </authorList>
    </citation>
    <scope>NUCLEOTIDE SEQUENCE</scope>
</reference>
<evidence type="ECO:0000256" key="6">
    <source>
        <dbReference type="ARBA" id="ARBA00022989"/>
    </source>
</evidence>
<evidence type="ECO:0000256" key="9">
    <source>
        <dbReference type="ARBA" id="ARBA00031586"/>
    </source>
</evidence>
<evidence type="ECO:0000313" key="12">
    <source>
        <dbReference type="EMBL" id="AKU46798.1"/>
    </source>
</evidence>
<protein>
    <recommendedName>
        <fullName evidence="3">NADH-ubiquinone oxidoreductase chain 4L</fullName>
    </recommendedName>
    <alternativeName>
        <fullName evidence="9">NADH dehydrogenase subunit 4L</fullName>
    </alternativeName>
</protein>
<keyword evidence="12" id="KW-0496">Mitochondrion</keyword>
<evidence type="ECO:0000256" key="5">
    <source>
        <dbReference type="ARBA" id="ARBA00022967"/>
    </source>
</evidence>
<evidence type="ECO:0000256" key="4">
    <source>
        <dbReference type="ARBA" id="ARBA00022692"/>
    </source>
</evidence>
<dbReference type="CTD" id="4539"/>
<comment type="similarity">
    <text evidence="2">Belongs to the complex I subunit 4L family.</text>
</comment>
<keyword evidence="4 11" id="KW-0812">Transmembrane</keyword>
<feature type="transmembrane region" description="Helical" evidence="11">
    <location>
        <begin position="31"/>
        <end position="50"/>
    </location>
</feature>
<keyword evidence="5" id="KW-1278">Translocase</keyword>
<keyword evidence="6 11" id="KW-1133">Transmembrane helix</keyword>
<organism evidence="12">
    <name type="scientific">Tityus serrulatus</name>
    <name type="common">Brazilian yellow scorpion</name>
    <dbReference type="NCBI Taxonomy" id="6887"/>
    <lineage>
        <taxon>Eukaryota</taxon>
        <taxon>Metazoa</taxon>
        <taxon>Ecdysozoa</taxon>
        <taxon>Arthropoda</taxon>
        <taxon>Chelicerata</taxon>
        <taxon>Arachnida</taxon>
        <taxon>Scorpiones</taxon>
        <taxon>Buthida</taxon>
        <taxon>Buthoidea</taxon>
        <taxon>Buthidae</taxon>
        <taxon>Tityus</taxon>
    </lineage>
</organism>
<keyword evidence="7" id="KW-0520">NAD</keyword>
<evidence type="ECO:0000256" key="3">
    <source>
        <dbReference type="ARBA" id="ARBA00016612"/>
    </source>
</evidence>
<evidence type="ECO:0000256" key="2">
    <source>
        <dbReference type="ARBA" id="ARBA00010519"/>
    </source>
</evidence>
<accession>A0A0K1LX57</accession>
<evidence type="ECO:0000256" key="10">
    <source>
        <dbReference type="ARBA" id="ARBA00049551"/>
    </source>
</evidence>
<comment type="subcellular location">
    <subcellularLocation>
        <location evidence="1">Membrane</location>
        <topology evidence="1">Multi-pass membrane protein</topology>
    </subcellularLocation>
</comment>
<dbReference type="RefSeq" id="YP_009164822.1">
    <property type="nucleotide sequence ID" value="NC_027855.1"/>
</dbReference>
<gene>
    <name evidence="12" type="primary">ND4L</name>
</gene>
<dbReference type="EMBL" id="KR024030">
    <property type="protein sequence ID" value="AKU46798.1"/>
    <property type="molecule type" value="Genomic_DNA"/>
</dbReference>
<proteinExistence type="inferred from homology"/>
<feature type="transmembrane region" description="Helical" evidence="11">
    <location>
        <begin position="57"/>
        <end position="78"/>
    </location>
</feature>
<evidence type="ECO:0000256" key="1">
    <source>
        <dbReference type="ARBA" id="ARBA00004141"/>
    </source>
</evidence>
<comment type="catalytic activity">
    <reaction evidence="10">
        <text>a ubiquinone + NADH + 5 H(+)(in) = a ubiquinol + NAD(+) + 4 H(+)(out)</text>
        <dbReference type="Rhea" id="RHEA:29091"/>
        <dbReference type="Rhea" id="RHEA-COMP:9565"/>
        <dbReference type="Rhea" id="RHEA-COMP:9566"/>
        <dbReference type="ChEBI" id="CHEBI:15378"/>
        <dbReference type="ChEBI" id="CHEBI:16389"/>
        <dbReference type="ChEBI" id="CHEBI:17976"/>
        <dbReference type="ChEBI" id="CHEBI:57540"/>
        <dbReference type="ChEBI" id="CHEBI:57945"/>
        <dbReference type="EC" id="7.1.1.2"/>
    </reaction>
</comment>
<keyword evidence="8 11" id="KW-0472">Membrane</keyword>
<geneLocation type="mitochondrion" evidence="12"/>
<dbReference type="Gene3D" id="1.10.287.3510">
    <property type="match status" value="1"/>
</dbReference>
<dbReference type="AlphaFoldDB" id="A0A0K1LX57"/>
<evidence type="ECO:0000256" key="8">
    <source>
        <dbReference type="ARBA" id="ARBA00023136"/>
    </source>
</evidence>
<evidence type="ECO:0000256" key="7">
    <source>
        <dbReference type="ARBA" id="ARBA00023027"/>
    </source>
</evidence>
<dbReference type="GO" id="GO:0016020">
    <property type="term" value="C:membrane"/>
    <property type="evidence" value="ECO:0007669"/>
    <property type="project" value="UniProtKB-SubCell"/>
</dbReference>
<evidence type="ECO:0000256" key="11">
    <source>
        <dbReference type="SAM" id="Phobius"/>
    </source>
</evidence>
<dbReference type="GO" id="GO:0008137">
    <property type="term" value="F:NADH dehydrogenase (ubiquinone) activity"/>
    <property type="evidence" value="ECO:0007669"/>
    <property type="project" value="UniProtKB-EC"/>
</dbReference>
<name>A0A0K1LX57_TITSE</name>